<sequence>MIAKQVPMKSIGKSDFGGLVKYLTDEQNKNERVGYVSVTNCQTDNHQVAILEVINTQAQNTRATSDKTYHLIVSFRAGEQLDDATLKAIEARVCEGLGFGEHQRVSAVHHDTDNLHFHIAINKIHPTRYTIHDPYNDHKILGQLCEKLEREFGLEVDNHTAQRTGSENRAADMERHAGVQSLLGWIKRECGDQIKGAQSWAELHTVLRSNGLELQERGNGFVITNGAGLGVKASSVARELSKAKLEQRLGAFEAVQGQGASAAVAQAAQARRTQAPPVAKVGHKPPPRSQNRLHRLSQLEGMQINSGKRYEAQPMRSRINTVELYAKYKNEQTTATATRTVEWAKALERKNRLVESAKRTALLKRTAIKAIKGAGPGKKVMYSSTSKTLKDEIQAINKQYLADRQAIYDKYQRLAWADWLRAKATEGDQEALGALRAREAAQGLKGNTVAGSAGQKAPQGLPEQDSITKKGTIIYRVGPTAVRDDGDKLKVSRGANQDGLQAALRLAMERYGNRITVNGTDAFKEQIAQAAAAAKLPITFADAALERRRQELSQSTTNQENANEHARTRTDAARTTGTGARADRGRADSRRDGGAGLTPTRVHTTRAGRTGPVQFGANGRKPVPGGGLPGKPDIGRVGRKPPPESQNRLRGLSQLGVVQLTNRGQVLLPRDVPGHMEQQGTKPDNGLRRDIFGAGRVTAGQAAADKYIAEREATRLKVFDIPKHSRYNQGNDGAAAFTFAGVRQVEGQALALLKRGDEIKVLPVDEATARRLKRVAVGEAVAVTAKGSIKTKGRSR</sequence>
<organism evidence="6 7">
    <name type="scientific">Rhodoferax ferrireducens</name>
    <dbReference type="NCBI Taxonomy" id="192843"/>
    <lineage>
        <taxon>Bacteria</taxon>
        <taxon>Pseudomonadati</taxon>
        <taxon>Pseudomonadota</taxon>
        <taxon>Betaproteobacteria</taxon>
        <taxon>Burkholderiales</taxon>
        <taxon>Comamonadaceae</taxon>
        <taxon>Rhodoferax</taxon>
    </lineage>
</organism>
<feature type="domain" description="TraI-like C-terminal" evidence="4">
    <location>
        <begin position="703"/>
        <end position="790"/>
    </location>
</feature>
<feature type="domain" description="TraI-like middle" evidence="5">
    <location>
        <begin position="167"/>
        <end position="254"/>
    </location>
</feature>
<dbReference type="InterPro" id="IPR049751">
    <property type="entry name" value="TraI/MobA_relaxases"/>
</dbReference>
<evidence type="ECO:0000259" key="5">
    <source>
        <dbReference type="Pfam" id="PF22863"/>
    </source>
</evidence>
<reference evidence="6 7" key="1">
    <citation type="submission" date="2017-01" db="EMBL/GenBank/DDBJ databases">
        <title>Novel large sulfur bacteria in the metagenomes of groundwater-fed chemosynthetic microbial mats in the Lake Huron basin.</title>
        <authorList>
            <person name="Sharrar A.M."/>
            <person name="Flood B.E."/>
            <person name="Bailey J.V."/>
            <person name="Jones D.S."/>
            <person name="Biddanda B."/>
            <person name="Ruberg S.A."/>
            <person name="Marcus D.N."/>
            <person name="Dick G.J."/>
        </authorList>
    </citation>
    <scope>NUCLEOTIDE SEQUENCE [LARGE SCALE GENOMIC DNA]</scope>
    <source>
        <strain evidence="6">A7</strain>
    </source>
</reference>
<name>A0A1W9KQ64_9BURK</name>
<evidence type="ECO:0000259" key="2">
    <source>
        <dbReference type="Pfam" id="PF03432"/>
    </source>
</evidence>
<evidence type="ECO:0000313" key="6">
    <source>
        <dbReference type="EMBL" id="OQW86274.1"/>
    </source>
</evidence>
<dbReference type="Pfam" id="PF22287">
    <property type="entry name" value="TraI-like_C"/>
    <property type="match status" value="1"/>
</dbReference>
<dbReference type="Proteomes" id="UP000192505">
    <property type="component" value="Unassembled WGS sequence"/>
</dbReference>
<feature type="domain" description="Large polyvalent protein-associated" evidence="3">
    <location>
        <begin position="464"/>
        <end position="552"/>
    </location>
</feature>
<feature type="compositionally biased region" description="Polar residues" evidence="1">
    <location>
        <begin position="552"/>
        <end position="561"/>
    </location>
</feature>
<protein>
    <submittedName>
        <fullName evidence="6">Conjugal transfer protein TraI</fullName>
    </submittedName>
</protein>
<dbReference type="Pfam" id="PF22863">
    <property type="entry name" value="TraI_middle"/>
    <property type="match status" value="1"/>
</dbReference>
<feature type="compositionally biased region" description="Basic and acidic residues" evidence="1">
    <location>
        <begin position="562"/>
        <end position="572"/>
    </location>
</feature>
<evidence type="ECO:0000259" key="4">
    <source>
        <dbReference type="Pfam" id="PF22287"/>
    </source>
</evidence>
<evidence type="ECO:0000313" key="7">
    <source>
        <dbReference type="Proteomes" id="UP000192505"/>
    </source>
</evidence>
<evidence type="ECO:0000256" key="1">
    <source>
        <dbReference type="SAM" id="MobiDB-lite"/>
    </source>
</evidence>
<accession>A0A1W9KQ64</accession>
<feature type="compositionally biased region" description="Basic and acidic residues" evidence="1">
    <location>
        <begin position="581"/>
        <end position="593"/>
    </location>
</feature>
<dbReference type="Pfam" id="PF18821">
    <property type="entry name" value="LPD7"/>
    <property type="match status" value="1"/>
</dbReference>
<evidence type="ECO:0000259" key="3">
    <source>
        <dbReference type="Pfam" id="PF18821"/>
    </source>
</evidence>
<dbReference type="Pfam" id="PF03432">
    <property type="entry name" value="Relaxase"/>
    <property type="match status" value="1"/>
</dbReference>
<dbReference type="NCBIfam" id="NF041893">
    <property type="entry name" value="TraI_MobP_relax"/>
    <property type="match status" value="1"/>
</dbReference>
<dbReference type="InterPro" id="IPR054461">
    <property type="entry name" value="TraI-like_C"/>
</dbReference>
<proteinExistence type="predicted"/>
<feature type="region of interest" description="Disordered" evidence="1">
    <location>
        <begin position="549"/>
        <end position="635"/>
    </location>
</feature>
<comment type="caution">
    <text evidence="6">The sequence shown here is derived from an EMBL/GenBank/DDBJ whole genome shotgun (WGS) entry which is preliminary data.</text>
</comment>
<gene>
    <name evidence="6" type="ORF">BWK72_18035</name>
</gene>
<dbReference type="AlphaFoldDB" id="A0A1W9KQ64"/>
<feature type="region of interest" description="Disordered" evidence="1">
    <location>
        <begin position="446"/>
        <end position="465"/>
    </location>
</feature>
<feature type="domain" description="MobA/VirD2-like nuclease" evidence="2">
    <location>
        <begin position="22"/>
        <end position="154"/>
    </location>
</feature>
<dbReference type="EMBL" id="MTEI01000019">
    <property type="protein sequence ID" value="OQW86274.1"/>
    <property type="molecule type" value="Genomic_DNA"/>
</dbReference>
<dbReference type="InterPro" id="IPR040677">
    <property type="entry name" value="LPD7"/>
</dbReference>
<dbReference type="InterPro" id="IPR005094">
    <property type="entry name" value="Endonuclease_MobA/VirD2"/>
</dbReference>
<dbReference type="InterPro" id="IPR054462">
    <property type="entry name" value="TraI_M"/>
</dbReference>